<feature type="domain" description="Phospholipase D N-terminal" evidence="4">
    <location>
        <begin position="48"/>
        <end position="146"/>
    </location>
</feature>
<feature type="chain" id="PRO_5003634348" evidence="2">
    <location>
        <begin position="31"/>
        <end position="515"/>
    </location>
</feature>
<name>I0UY02_9PSEU</name>
<evidence type="ECO:0000256" key="2">
    <source>
        <dbReference type="SAM" id="SignalP"/>
    </source>
</evidence>
<evidence type="ECO:0000256" key="1">
    <source>
        <dbReference type="SAM" id="MobiDB-lite"/>
    </source>
</evidence>
<evidence type="ECO:0000313" key="6">
    <source>
        <dbReference type="Proteomes" id="UP000004691"/>
    </source>
</evidence>
<dbReference type="CDD" id="cd07389">
    <property type="entry name" value="MPP_PhoD"/>
    <property type="match status" value="1"/>
</dbReference>
<dbReference type="RefSeq" id="WP_006236858.1">
    <property type="nucleotide sequence ID" value="NZ_JH636049.1"/>
</dbReference>
<dbReference type="HOGENOM" id="CLU_015982_2_1_11"/>
<dbReference type="PANTHER" id="PTHR43606">
    <property type="entry name" value="PHOSPHATASE, PUTATIVE (AFU_ORTHOLOGUE AFUA_6G08710)-RELATED"/>
    <property type="match status" value="1"/>
</dbReference>
<dbReference type="InterPro" id="IPR032093">
    <property type="entry name" value="PhoD_N"/>
</dbReference>
<dbReference type="Pfam" id="PF09423">
    <property type="entry name" value="PhoD"/>
    <property type="match status" value="1"/>
</dbReference>
<keyword evidence="2" id="KW-0732">Signal</keyword>
<evidence type="ECO:0000259" key="3">
    <source>
        <dbReference type="Pfam" id="PF09423"/>
    </source>
</evidence>
<dbReference type="Gene3D" id="3.60.21.70">
    <property type="entry name" value="PhoD-like phosphatase"/>
    <property type="match status" value="1"/>
</dbReference>
<dbReference type="InterPro" id="IPR052900">
    <property type="entry name" value="Phospholipid_Metab_Enz"/>
</dbReference>
<accession>I0UY02</accession>
<dbReference type="EMBL" id="JH636049">
    <property type="protein sequence ID" value="EID52755.1"/>
    <property type="molecule type" value="Genomic_DNA"/>
</dbReference>
<dbReference type="Proteomes" id="UP000004691">
    <property type="component" value="Unassembled WGS sequence"/>
</dbReference>
<feature type="domain" description="PhoD-like phosphatase metallophosphatase" evidence="3">
    <location>
        <begin position="159"/>
        <end position="484"/>
    </location>
</feature>
<dbReference type="InterPro" id="IPR006311">
    <property type="entry name" value="TAT_signal"/>
</dbReference>
<evidence type="ECO:0000313" key="5">
    <source>
        <dbReference type="EMBL" id="EID52755.1"/>
    </source>
</evidence>
<dbReference type="AlphaFoldDB" id="I0UY02"/>
<dbReference type="Gene3D" id="2.60.40.380">
    <property type="entry name" value="Purple acid phosphatase-like, N-terminal"/>
    <property type="match status" value="1"/>
</dbReference>
<feature type="signal peptide" evidence="2">
    <location>
        <begin position="1"/>
        <end position="30"/>
    </location>
</feature>
<gene>
    <name evidence="5" type="ORF">SacxiDRAFT_0479</name>
</gene>
<feature type="compositionally biased region" description="Low complexity" evidence="1">
    <location>
        <begin position="437"/>
        <end position="449"/>
    </location>
</feature>
<dbReference type="InterPro" id="IPR029052">
    <property type="entry name" value="Metallo-depent_PP-like"/>
</dbReference>
<dbReference type="InterPro" id="IPR018946">
    <property type="entry name" value="PhoD-like_MPP"/>
</dbReference>
<dbReference type="eggNOG" id="COG3540">
    <property type="taxonomic scope" value="Bacteria"/>
</dbReference>
<dbReference type="InterPro" id="IPR038607">
    <property type="entry name" value="PhoD-like_sf"/>
</dbReference>
<organism evidence="5 6">
    <name type="scientific">Saccharomonospora xinjiangensis XJ-54</name>
    <dbReference type="NCBI Taxonomy" id="882086"/>
    <lineage>
        <taxon>Bacteria</taxon>
        <taxon>Bacillati</taxon>
        <taxon>Actinomycetota</taxon>
        <taxon>Actinomycetes</taxon>
        <taxon>Pseudonocardiales</taxon>
        <taxon>Pseudonocardiaceae</taxon>
        <taxon>Saccharomonospora</taxon>
    </lineage>
</organism>
<keyword evidence="6" id="KW-1185">Reference proteome</keyword>
<dbReference type="STRING" id="882086.SacxiDRAFT_0479"/>
<dbReference type="PROSITE" id="PS51318">
    <property type="entry name" value="TAT"/>
    <property type="match status" value="1"/>
</dbReference>
<dbReference type="PANTHER" id="PTHR43606:SF2">
    <property type="entry name" value="ALKALINE PHOSPHATASE FAMILY PROTEIN (AFU_ORTHOLOGUE AFUA_5G03860)"/>
    <property type="match status" value="1"/>
</dbReference>
<dbReference type="SUPFAM" id="SSF56300">
    <property type="entry name" value="Metallo-dependent phosphatases"/>
    <property type="match status" value="1"/>
</dbReference>
<dbReference type="OrthoDB" id="327733at2"/>
<feature type="region of interest" description="Disordered" evidence="1">
    <location>
        <begin position="437"/>
        <end position="457"/>
    </location>
</feature>
<sequence length="515" mass="56778">MNTPLDRRRFLALGGGTAAAALTASHWASASTDTPVHSGPVPDGVFRLGVASGDPLPDRVVLWTRLAPQPLALDGLGGMPDRRVPVQWQVSRDESFTQVVRAGATMADPADAHSVHVDVAGLEPARWYYYRFRSGSELSPVGRTRTAPAPGAAVNRLNFAFASCQNYPAGYYTAHANLAREDLDVAFHLGDYIYEGGGQGKLGRGHVPNHEIRSLADYRVRHAQYRTDDNLQAVHAAFPWVVTWDDHEVENNWAGDDSDPDSPVEEFLARRARAFKAYWEHMPIRANRAPQGPHMTLYRGFTFGALATFSVLDTRQYRSDQVACKQADCADAFDPARTMLGDEQESWLFARLRESRTRWNVLAQQVPLFEDPNVGQPSDKWEGYRASRARLLDVFAEERVGNPVVLTGDVHKNFAADLKLDWDDPAAPAVGSEFVGTSISSGGDGTSVTRYDPDPANPHIKFENSGDRGYVRLSMSDVELRADYRVVDTVERPESGVRTLASFKVEAGTPGIRRG</sequence>
<evidence type="ECO:0000259" key="4">
    <source>
        <dbReference type="Pfam" id="PF16655"/>
    </source>
</evidence>
<proteinExistence type="predicted"/>
<protein>
    <submittedName>
        <fullName evidence="5">Phosphodiesterase/alkaline phosphatase D</fullName>
    </submittedName>
</protein>
<reference evidence="5 6" key="1">
    <citation type="submission" date="2012-01" db="EMBL/GenBank/DDBJ databases">
        <title>Improved High-Quality Draft sequence of Saccharomonospora xinjiangensis XJ-54.</title>
        <authorList>
            <consortium name="US DOE Joint Genome Institute"/>
            <person name="Lucas S."/>
            <person name="Han J."/>
            <person name="Lapidus A."/>
            <person name="Cheng J.-F."/>
            <person name="Goodwin L."/>
            <person name="Pitluck S."/>
            <person name="Peters L."/>
            <person name="Mikhailova N."/>
            <person name="Teshima H."/>
            <person name="Detter J.C."/>
            <person name="Han C."/>
            <person name="Tapia R."/>
            <person name="Land M."/>
            <person name="Hauser L."/>
            <person name="Kyrpides N."/>
            <person name="Ivanova N."/>
            <person name="Pagani I."/>
            <person name="Brambilla E.-M."/>
            <person name="Klenk H.-P."/>
            <person name="Woyke T."/>
        </authorList>
    </citation>
    <scope>NUCLEOTIDE SEQUENCE [LARGE SCALE GENOMIC DNA]</scope>
    <source>
        <strain evidence="5 6">XJ-54</strain>
    </source>
</reference>
<dbReference type="Pfam" id="PF16655">
    <property type="entry name" value="PhoD_N"/>
    <property type="match status" value="1"/>
</dbReference>